<keyword evidence="2" id="KW-0732">Signal</keyword>
<dbReference type="Proteomes" id="UP000286268">
    <property type="component" value="Chromosome"/>
</dbReference>
<keyword evidence="7" id="KW-1185">Reference proteome</keyword>
<feature type="signal peptide" evidence="2">
    <location>
        <begin position="1"/>
        <end position="24"/>
    </location>
</feature>
<feature type="compositionally biased region" description="Polar residues" evidence="1">
    <location>
        <begin position="365"/>
        <end position="380"/>
    </location>
</feature>
<evidence type="ECO:0000313" key="6">
    <source>
        <dbReference type="EMBL" id="QAA32749.1"/>
    </source>
</evidence>
<evidence type="ECO:0000259" key="3">
    <source>
        <dbReference type="Pfam" id="PF26613"/>
    </source>
</evidence>
<dbReference type="InterPro" id="IPR058507">
    <property type="entry name" value="DUF8194"/>
</dbReference>
<dbReference type="InterPro" id="IPR058506">
    <property type="entry name" value="DUF8193"/>
</dbReference>
<proteinExistence type="predicted"/>
<organism evidence="6 7">
    <name type="scientific">Clostridium manihotivorum</name>
    <dbReference type="NCBI Taxonomy" id="2320868"/>
    <lineage>
        <taxon>Bacteria</taxon>
        <taxon>Bacillati</taxon>
        <taxon>Bacillota</taxon>
        <taxon>Clostridia</taxon>
        <taxon>Eubacteriales</taxon>
        <taxon>Clostridiaceae</taxon>
        <taxon>Clostridium</taxon>
    </lineage>
</organism>
<evidence type="ECO:0000259" key="4">
    <source>
        <dbReference type="Pfam" id="PF26614"/>
    </source>
</evidence>
<evidence type="ECO:0000313" key="7">
    <source>
        <dbReference type="Proteomes" id="UP000286268"/>
    </source>
</evidence>
<name>A0A410DUJ7_9CLOT</name>
<dbReference type="Pfam" id="PF26614">
    <property type="entry name" value="DUF8194"/>
    <property type="match status" value="1"/>
</dbReference>
<protein>
    <submittedName>
        <fullName evidence="6">Uncharacterized protein</fullName>
    </submittedName>
</protein>
<dbReference type="Pfam" id="PF26615">
    <property type="entry name" value="DUF8195"/>
    <property type="match status" value="1"/>
</dbReference>
<dbReference type="KEGG" id="cmah:C1I91_14495"/>
<sequence>MKKITAFLLCIMLIITSVPKSAFAEGSGNFDGGGGGMGSGTNQNFWNAGNDGVRVTVIRNSDRMPVTNSIDFSNNNQPSTLAHFGKKSKFDYKNGASLTPRINGYVYYRPSQPMPRIIGSSSYQINIEATKRYFCSEYALRLISSITGMKYENIISGDYKILLEPIAYMTFQGMYMAMTAHEAALYDEALGGVLRSKMVSLSHKNLPLALFLQTSDLGFPAWTGSDSQKVTNAQIKSYLGLGIIRFADADKGVQVSTSSYEYRTDTDVITSITVATDKRRTQDNPVSVTFKVDGKSYTVNDIYIPEGESQLVWFKWHTPKTPQTMNVNVSVSGAVSYESNITAKIVELKENTPPNPTANDKNDNFKASNIPSNPQKTTATWGEWDNYWQPQWEWEADWNWIDGQWVDNGHWIDKGDWNFRWIGYSASLSASLNVNPDSKVPTTFNKTMKSGYGINLNTSTSLSSNASSLAVTGAQNVISYYPEFNYQNYNRVLEKTSGEYVASFQLKNNKYSTYNSRTHFTPVWYPDGAYAVYTEVIDAWTPVGMLSANLSDSVNIKGSLYDDWHIGPRK</sequence>
<evidence type="ECO:0000256" key="2">
    <source>
        <dbReference type="SAM" id="SignalP"/>
    </source>
</evidence>
<feature type="domain" description="DUF8193" evidence="3">
    <location>
        <begin position="25"/>
        <end position="245"/>
    </location>
</feature>
<dbReference type="EMBL" id="CP025746">
    <property type="protein sequence ID" value="QAA32749.1"/>
    <property type="molecule type" value="Genomic_DNA"/>
</dbReference>
<dbReference type="AlphaFoldDB" id="A0A410DUJ7"/>
<dbReference type="OrthoDB" id="9768560at2"/>
<accession>A0A410DUJ7</accession>
<feature type="chain" id="PRO_5019389896" evidence="2">
    <location>
        <begin position="25"/>
        <end position="570"/>
    </location>
</feature>
<dbReference type="Pfam" id="PF26613">
    <property type="entry name" value="DUF8193"/>
    <property type="match status" value="1"/>
</dbReference>
<reference evidence="6 7" key="1">
    <citation type="submission" date="2018-01" db="EMBL/GenBank/DDBJ databases">
        <title>Genome Sequencing and Assembly of Anaerobacter polyendosporus strain CT4.</title>
        <authorList>
            <person name="Tachaapaikoon C."/>
            <person name="Sutheeworapong S."/>
            <person name="Jenjaroenpun P."/>
            <person name="Wongsurawat T."/>
            <person name="Nookeaw I."/>
            <person name="Cheawchanlertfa P."/>
            <person name="Kosugi A."/>
            <person name="Cheevadhanarak S."/>
            <person name="Ratanakhanokchai K."/>
        </authorList>
    </citation>
    <scope>NUCLEOTIDE SEQUENCE [LARGE SCALE GENOMIC DNA]</scope>
    <source>
        <strain evidence="6 7">CT4</strain>
    </source>
</reference>
<dbReference type="RefSeq" id="WP_128213490.1">
    <property type="nucleotide sequence ID" value="NZ_CP025746.1"/>
</dbReference>
<feature type="domain" description="DUF8194" evidence="4">
    <location>
        <begin position="258"/>
        <end position="347"/>
    </location>
</feature>
<evidence type="ECO:0000256" key="1">
    <source>
        <dbReference type="SAM" id="MobiDB-lite"/>
    </source>
</evidence>
<feature type="domain" description="DUF8195" evidence="5">
    <location>
        <begin position="351"/>
        <end position="564"/>
    </location>
</feature>
<dbReference type="InterPro" id="IPR058508">
    <property type="entry name" value="DUF8195"/>
</dbReference>
<evidence type="ECO:0000259" key="5">
    <source>
        <dbReference type="Pfam" id="PF26615"/>
    </source>
</evidence>
<feature type="region of interest" description="Disordered" evidence="1">
    <location>
        <begin position="349"/>
        <end position="380"/>
    </location>
</feature>
<gene>
    <name evidence="6" type="ORF">C1I91_14495</name>
</gene>